<accession>A0A6H9T1C9</accession>
<comment type="caution">
    <text evidence="2">The sequence shown here is derived from an EMBL/GenBank/DDBJ whole genome shotgun (WGS) entry which is preliminary data.</text>
</comment>
<reference evidence="2 3" key="1">
    <citation type="submission" date="2019-09" db="EMBL/GenBank/DDBJ databases">
        <title>Draft genome sequences of 48 bacterial type strains from the CCUG.</title>
        <authorList>
            <person name="Tunovic T."/>
            <person name="Pineiro-Iglesias B."/>
            <person name="Unosson C."/>
            <person name="Inganas E."/>
            <person name="Ohlen M."/>
            <person name="Cardew S."/>
            <person name="Jensie-Markopoulos S."/>
            <person name="Salva-Serra F."/>
            <person name="Jaen-Luchoro D."/>
            <person name="Karlsson R."/>
            <person name="Svensson-Stadler L."/>
            <person name="Chun J."/>
            <person name="Moore E."/>
        </authorList>
    </citation>
    <scope>NUCLEOTIDE SEQUENCE [LARGE SCALE GENOMIC DNA]</scope>
    <source>
        <strain evidence="2 3">CCUG 54555</strain>
    </source>
</reference>
<name>A0A6H9T1C9_9BURK</name>
<keyword evidence="3" id="KW-1185">Reference proteome</keyword>
<protein>
    <submittedName>
        <fullName evidence="2">Uncharacterized protein</fullName>
    </submittedName>
</protein>
<dbReference type="AlphaFoldDB" id="A0A6H9T1C9"/>
<dbReference type="Proteomes" id="UP000430232">
    <property type="component" value="Unassembled WGS sequence"/>
</dbReference>
<gene>
    <name evidence="2" type="ORF">F7R21_31715</name>
</gene>
<dbReference type="EMBL" id="VZOJ01000165">
    <property type="protein sequence ID" value="KAB0631427.1"/>
    <property type="molecule type" value="Genomic_DNA"/>
</dbReference>
<feature type="region of interest" description="Disordered" evidence="1">
    <location>
        <begin position="83"/>
        <end position="105"/>
    </location>
</feature>
<feature type="compositionally biased region" description="Low complexity" evidence="1">
    <location>
        <begin position="50"/>
        <end position="69"/>
    </location>
</feature>
<feature type="non-terminal residue" evidence="2">
    <location>
        <position position="105"/>
    </location>
</feature>
<sequence>MKGRATRRRARGRQPDGIERDGIVALDHYICITDAFPFRFGVQACHRARPAAARRGAPARSGPSPGAGAADALNLRDFCIAAPGRRPPAHGEAATRGPARAPGAR</sequence>
<organism evidence="2 3">
    <name type="scientific">Burkholderia latens</name>
    <dbReference type="NCBI Taxonomy" id="488446"/>
    <lineage>
        <taxon>Bacteria</taxon>
        <taxon>Pseudomonadati</taxon>
        <taxon>Pseudomonadota</taxon>
        <taxon>Betaproteobacteria</taxon>
        <taxon>Burkholderiales</taxon>
        <taxon>Burkholderiaceae</taxon>
        <taxon>Burkholderia</taxon>
        <taxon>Burkholderia cepacia complex</taxon>
    </lineage>
</organism>
<feature type="region of interest" description="Disordered" evidence="1">
    <location>
        <begin position="49"/>
        <end position="69"/>
    </location>
</feature>
<evidence type="ECO:0000313" key="3">
    <source>
        <dbReference type="Proteomes" id="UP000430232"/>
    </source>
</evidence>
<evidence type="ECO:0000313" key="2">
    <source>
        <dbReference type="EMBL" id="KAB0631427.1"/>
    </source>
</evidence>
<proteinExistence type="predicted"/>
<feature type="compositionally biased region" description="Low complexity" evidence="1">
    <location>
        <begin position="94"/>
        <end position="105"/>
    </location>
</feature>
<evidence type="ECO:0000256" key="1">
    <source>
        <dbReference type="SAM" id="MobiDB-lite"/>
    </source>
</evidence>